<evidence type="ECO:0000313" key="9">
    <source>
        <dbReference type="EMBL" id="PWA23751.1"/>
    </source>
</evidence>
<feature type="compositionally biased region" description="Polar residues" evidence="7">
    <location>
        <begin position="707"/>
        <end position="717"/>
    </location>
</feature>
<feature type="compositionally biased region" description="Low complexity" evidence="7">
    <location>
        <begin position="742"/>
        <end position="766"/>
    </location>
</feature>
<evidence type="ECO:0000256" key="1">
    <source>
        <dbReference type="ARBA" id="ARBA00004123"/>
    </source>
</evidence>
<dbReference type="GO" id="GO:0032783">
    <property type="term" value="C:super elongation complex"/>
    <property type="evidence" value="ECO:0007669"/>
    <property type="project" value="InterPro"/>
</dbReference>
<dbReference type="InterPro" id="IPR007110">
    <property type="entry name" value="Ig-like_dom"/>
</dbReference>
<dbReference type="PROSITE" id="PS50835">
    <property type="entry name" value="IG_LIKE"/>
    <property type="match status" value="1"/>
</dbReference>
<dbReference type="PANTHER" id="PTHR15970:SF8">
    <property type="entry name" value="ELL-ASSOCIATED FACTOR 1"/>
    <property type="match status" value="1"/>
</dbReference>
<dbReference type="Gene3D" id="2.60.40.10">
    <property type="entry name" value="Immunoglobulins"/>
    <property type="match status" value="1"/>
</dbReference>
<feature type="compositionally biased region" description="Polar residues" evidence="7">
    <location>
        <begin position="823"/>
        <end position="836"/>
    </location>
</feature>
<dbReference type="SMART" id="SM00409">
    <property type="entry name" value="IG"/>
    <property type="match status" value="1"/>
</dbReference>
<proteinExistence type="inferred from homology"/>
<keyword evidence="10" id="KW-1185">Reference proteome</keyword>
<organism evidence="9 10">
    <name type="scientific">Gambusia affinis</name>
    <name type="common">Western mosquitofish</name>
    <name type="synonym">Heterandria affinis</name>
    <dbReference type="NCBI Taxonomy" id="33528"/>
    <lineage>
        <taxon>Eukaryota</taxon>
        <taxon>Metazoa</taxon>
        <taxon>Chordata</taxon>
        <taxon>Craniata</taxon>
        <taxon>Vertebrata</taxon>
        <taxon>Euteleostomi</taxon>
        <taxon>Actinopterygii</taxon>
        <taxon>Neopterygii</taxon>
        <taxon>Teleostei</taxon>
        <taxon>Neoteleostei</taxon>
        <taxon>Acanthomorphata</taxon>
        <taxon>Ovalentaria</taxon>
        <taxon>Atherinomorphae</taxon>
        <taxon>Cyprinodontiformes</taxon>
        <taxon>Poeciliidae</taxon>
        <taxon>Poeciliinae</taxon>
        <taxon>Gambusia</taxon>
    </lineage>
</organism>
<dbReference type="GO" id="GO:0003711">
    <property type="term" value="F:transcription elongation factor activity"/>
    <property type="evidence" value="ECO:0007669"/>
    <property type="project" value="TreeGrafter"/>
</dbReference>
<evidence type="ECO:0000259" key="8">
    <source>
        <dbReference type="PROSITE" id="PS50835"/>
    </source>
</evidence>
<evidence type="ECO:0000256" key="2">
    <source>
        <dbReference type="ARBA" id="ARBA00007798"/>
    </source>
</evidence>
<dbReference type="InterPro" id="IPR003599">
    <property type="entry name" value="Ig_sub"/>
</dbReference>
<keyword evidence="3" id="KW-0805">Transcription regulation</keyword>
<dbReference type="InterPro" id="IPR013783">
    <property type="entry name" value="Ig-like_fold"/>
</dbReference>
<dbReference type="InterPro" id="IPR027093">
    <property type="entry name" value="EAF_fam"/>
</dbReference>
<evidence type="ECO:0000256" key="4">
    <source>
        <dbReference type="ARBA" id="ARBA00023159"/>
    </source>
</evidence>
<evidence type="ECO:0000256" key="6">
    <source>
        <dbReference type="ARBA" id="ARBA00023242"/>
    </source>
</evidence>
<dbReference type="InterPro" id="IPR036179">
    <property type="entry name" value="Ig-like_dom_sf"/>
</dbReference>
<sequence length="842" mass="92829">MKLLPPHGSSSKHSEATGGKTWLVLIHSEEEVKRRNLTLNSLDIPSDSILKLETSSPELLSPSAPTPGLRGPMVELRRRSWISSEIISSCFMRPMAAVYFAAVSLCKSSLLVLVCSASITWKNHKIKASAHPLCGVVQHLLPSGVELPVVFLQEPLLSQGDGFLRCSQNFGGSTSSRQHSKIQTTPALLQSWTKSVDPQPLKLTSQDADDIITKVGWHHHRHYGVETIAQQRLTSFRSALLSLRTELMKQTELTGELRFSPGPPPYCEAADRMRGLHIRGDGTECSETERQEPEVAKTEEVKPSYLMSSVNVRKIRRFLYQFCFIIDNHEIRAVRPTHGPGIKPDYLTVRYPQMTIEPPRGSSAKLSCEANYDFEKCGVVHVVWHRFQENTETSSELTDPDQYLTTVNETISDDKSRRRQVVTEIMSVAKSDSGRYQCKASCETGEQAMGHFITIKVKSRFKPEHSVIIEAIIPEQDDTARLQDLKREDAVSYSTASLQQNQLLGLKLKKSFICLKSDTRVRSLLSLSSSSWVKCLAVEVVVCPHGNVSSLDSNFTKASTMNGSTNPLLDKEEHVLKLGESFEKRPKSSFHTIRYDFKPASIDTSCEGELQVGKGDEVTITLPHIPGSTPPMTVFKGNKRPYQKDCVLIINHDTGEFVLEKLSSSIQVKKTRAEGSSKIQARIEQQSVRSSQPSSQFRAPTKPGTGIKTSPSQTKDNPSPEPQLDDIKRELRAEVEVIEQMSSSGSSSSSDSASASGSGDDSSSSDGENDAPRLLSQTSPSRLPVVNGGVDRQQGNNQLMNTLREFLITASFEVSAGNSFSSVFSAGNDLQLSESGSDSDDD</sequence>
<keyword evidence="6" id="KW-0539">Nucleus</keyword>
<dbReference type="InterPro" id="IPR019194">
    <property type="entry name" value="Tscrpt_elong_fac_Eaf_N"/>
</dbReference>
<accession>A0A315VLA1</accession>
<protein>
    <recommendedName>
        <fullName evidence="8">Ig-like domain-containing protein</fullName>
    </recommendedName>
</protein>
<dbReference type="Pfam" id="PF09816">
    <property type="entry name" value="EAF"/>
    <property type="match status" value="1"/>
</dbReference>
<dbReference type="Proteomes" id="UP000250572">
    <property type="component" value="Unassembled WGS sequence"/>
</dbReference>
<dbReference type="EMBL" id="NHOQ01001560">
    <property type="protein sequence ID" value="PWA23751.1"/>
    <property type="molecule type" value="Genomic_DNA"/>
</dbReference>
<dbReference type="AlphaFoldDB" id="A0A315VLA1"/>
<feature type="region of interest" description="Disordered" evidence="7">
    <location>
        <begin position="823"/>
        <end position="842"/>
    </location>
</feature>
<feature type="domain" description="Ig-like" evidence="8">
    <location>
        <begin position="344"/>
        <end position="454"/>
    </location>
</feature>
<reference evidence="9 10" key="1">
    <citation type="journal article" date="2018" name="G3 (Bethesda)">
        <title>A High-Quality Reference Genome for the Invasive Mosquitofish Gambusia affinis Using a Chicago Library.</title>
        <authorList>
            <person name="Hoffberg S.L."/>
            <person name="Troendle N.J."/>
            <person name="Glenn T.C."/>
            <person name="Mahmud O."/>
            <person name="Louha S."/>
            <person name="Chalopin D."/>
            <person name="Bennetzen J.L."/>
            <person name="Mauricio R."/>
        </authorList>
    </citation>
    <scope>NUCLEOTIDE SEQUENCE [LARGE SCALE GENOMIC DNA]</scope>
    <source>
        <strain evidence="9">NE01/NJP1002.9</strain>
        <tissue evidence="9">Muscle</tissue>
    </source>
</reference>
<keyword evidence="4" id="KW-0010">Activator</keyword>
<evidence type="ECO:0000256" key="5">
    <source>
        <dbReference type="ARBA" id="ARBA00023163"/>
    </source>
</evidence>
<feature type="compositionally biased region" description="Low complexity" evidence="7">
    <location>
        <begin position="685"/>
        <end position="696"/>
    </location>
</feature>
<dbReference type="STRING" id="33528.ENSGAFP00000017001"/>
<feature type="region of interest" description="Disordered" evidence="7">
    <location>
        <begin position="669"/>
        <end position="726"/>
    </location>
</feature>
<evidence type="ECO:0000313" key="10">
    <source>
        <dbReference type="Proteomes" id="UP000250572"/>
    </source>
</evidence>
<dbReference type="GO" id="GO:0006368">
    <property type="term" value="P:transcription elongation by RNA polymerase II"/>
    <property type="evidence" value="ECO:0007669"/>
    <property type="project" value="InterPro"/>
</dbReference>
<gene>
    <name evidence="9" type="ORF">CCH79_00010796</name>
</gene>
<keyword evidence="5" id="KW-0804">Transcription</keyword>
<name>A0A315VLA1_GAMAF</name>
<comment type="subcellular location">
    <subcellularLocation>
        <location evidence="1">Nucleus</location>
    </subcellularLocation>
</comment>
<evidence type="ECO:0000256" key="7">
    <source>
        <dbReference type="SAM" id="MobiDB-lite"/>
    </source>
</evidence>
<dbReference type="PANTHER" id="PTHR15970">
    <property type="entry name" value="ELL-ASSOCIATED FACTOR EAF"/>
    <property type="match status" value="1"/>
</dbReference>
<comment type="similarity">
    <text evidence="2">Belongs to the EAF family.</text>
</comment>
<feature type="region of interest" description="Disordered" evidence="7">
    <location>
        <begin position="739"/>
        <end position="794"/>
    </location>
</feature>
<evidence type="ECO:0000256" key="3">
    <source>
        <dbReference type="ARBA" id="ARBA00023015"/>
    </source>
</evidence>
<comment type="caution">
    <text evidence="9">The sequence shown here is derived from an EMBL/GenBank/DDBJ whole genome shotgun (WGS) entry which is preliminary data.</text>
</comment>
<dbReference type="SUPFAM" id="SSF48726">
    <property type="entry name" value="Immunoglobulin"/>
    <property type="match status" value="1"/>
</dbReference>